<dbReference type="AlphaFoldDB" id="A0AAW7ZAR1"/>
<dbReference type="Pfam" id="PF01656">
    <property type="entry name" value="CbiA"/>
    <property type="match status" value="1"/>
</dbReference>
<dbReference type="EMBL" id="JARPTC010000005">
    <property type="protein sequence ID" value="MDO7786416.1"/>
    <property type="molecule type" value="Genomic_DNA"/>
</dbReference>
<keyword evidence="3" id="KW-1185">Reference proteome</keyword>
<dbReference type="Gene3D" id="3.40.50.300">
    <property type="entry name" value="P-loop containing nucleotide triphosphate hydrolases"/>
    <property type="match status" value="1"/>
</dbReference>
<reference evidence="2" key="1">
    <citation type="journal article" date="2023" name="J. Hazard. Mater.">
        <title>Anaerobic biodegradation of pyrene and benzo[a]pyrene by a new sulfate-reducing Desulforamulus aquiferis strain DSA.</title>
        <authorList>
            <person name="Zhang Z."/>
            <person name="Sun J."/>
            <person name="Gong X."/>
            <person name="Wang C."/>
            <person name="Wang H."/>
        </authorList>
    </citation>
    <scope>NUCLEOTIDE SEQUENCE</scope>
    <source>
        <strain evidence="2">DSA</strain>
    </source>
</reference>
<proteinExistence type="predicted"/>
<accession>A0AAW7ZAR1</accession>
<dbReference type="RefSeq" id="WP_304541431.1">
    <property type="nucleotide sequence ID" value="NZ_JARPTC010000005.1"/>
</dbReference>
<evidence type="ECO:0000259" key="1">
    <source>
        <dbReference type="Pfam" id="PF01656"/>
    </source>
</evidence>
<dbReference type="InterPro" id="IPR002586">
    <property type="entry name" value="CobQ/CobB/MinD/ParA_Nub-bd_dom"/>
</dbReference>
<protein>
    <recommendedName>
        <fullName evidence="1">CobQ/CobB/MinD/ParA nucleotide binding domain-containing protein</fullName>
    </recommendedName>
</protein>
<dbReference type="SUPFAM" id="SSF52540">
    <property type="entry name" value="P-loop containing nucleoside triphosphate hydrolases"/>
    <property type="match status" value="1"/>
</dbReference>
<dbReference type="Proteomes" id="UP001172911">
    <property type="component" value="Unassembled WGS sequence"/>
</dbReference>
<name>A0AAW7ZAR1_9FIRM</name>
<evidence type="ECO:0000313" key="3">
    <source>
        <dbReference type="Proteomes" id="UP001172911"/>
    </source>
</evidence>
<feature type="domain" description="CobQ/CobB/MinD/ParA nucleotide binding" evidence="1">
    <location>
        <begin position="16"/>
        <end position="160"/>
    </location>
</feature>
<comment type="caution">
    <text evidence="2">The sequence shown here is derived from an EMBL/GenBank/DDBJ whole genome shotgun (WGS) entry which is preliminary data.</text>
</comment>
<organism evidence="2 3">
    <name type="scientific">Desulforamulus aquiferis</name>
    <dbReference type="NCBI Taxonomy" id="1397668"/>
    <lineage>
        <taxon>Bacteria</taxon>
        <taxon>Bacillati</taxon>
        <taxon>Bacillota</taxon>
        <taxon>Clostridia</taxon>
        <taxon>Eubacteriales</taxon>
        <taxon>Peptococcaceae</taxon>
        <taxon>Desulforamulus</taxon>
    </lineage>
</organism>
<dbReference type="InterPro" id="IPR027417">
    <property type="entry name" value="P-loop_NTPase"/>
</dbReference>
<evidence type="ECO:0000313" key="2">
    <source>
        <dbReference type="EMBL" id="MDO7786416.1"/>
    </source>
</evidence>
<reference evidence="2" key="2">
    <citation type="submission" date="2023-03" db="EMBL/GenBank/DDBJ databases">
        <authorList>
            <person name="Zhang Z."/>
        </authorList>
    </citation>
    <scope>NUCLEOTIDE SEQUENCE</scope>
    <source>
        <strain evidence="2">DSA</strain>
    </source>
</reference>
<sequence length="232" mass="25419">MLVNIKPVTIFTANLGSGKTEISINFSQMLQQRGEKVSLVDLDIINPYFRTRLAKDNLASRGLKVICPPGHLINADVPALTPAVRGALQTSEGYCVCDVGGDDVGAIALGMYKPYLTEDRCDLYFVVNTCRPFTRDFAGVYKMMKGIETNSRLKVTGLVSNTNLGRQTDVETMVQGYAKVSEIASKLGLPVAFMAAPKPLVPEVMARLPEVSVLPLEFFMKTPWEEAFGEAY</sequence>
<gene>
    <name evidence="2" type="ORF">P6N53_04175</name>
</gene>